<evidence type="ECO:0000256" key="1">
    <source>
        <dbReference type="SAM" id="MobiDB-lite"/>
    </source>
</evidence>
<dbReference type="AlphaFoldDB" id="A0AAV1QTB7"/>
<gene>
    <name evidence="2" type="ORF">DCAF_LOCUS2386</name>
</gene>
<feature type="region of interest" description="Disordered" evidence="1">
    <location>
        <begin position="52"/>
        <end position="79"/>
    </location>
</feature>
<accession>A0AAV1QTB7</accession>
<proteinExistence type="predicted"/>
<reference evidence="2 3" key="1">
    <citation type="submission" date="2024-01" db="EMBL/GenBank/DDBJ databases">
        <authorList>
            <person name="Waweru B."/>
        </authorList>
    </citation>
    <scope>NUCLEOTIDE SEQUENCE [LARGE SCALE GENOMIC DNA]</scope>
</reference>
<comment type="caution">
    <text evidence="2">The sequence shown here is derived from an EMBL/GenBank/DDBJ whole genome shotgun (WGS) entry which is preliminary data.</text>
</comment>
<name>A0AAV1QTB7_9ROSI</name>
<protein>
    <submittedName>
        <fullName evidence="2">Uncharacterized protein</fullName>
    </submittedName>
</protein>
<dbReference type="EMBL" id="CAWUPB010000600">
    <property type="protein sequence ID" value="CAK7324721.1"/>
    <property type="molecule type" value="Genomic_DNA"/>
</dbReference>
<evidence type="ECO:0000313" key="3">
    <source>
        <dbReference type="Proteomes" id="UP001314170"/>
    </source>
</evidence>
<feature type="region of interest" description="Disordered" evidence="1">
    <location>
        <begin position="215"/>
        <end position="239"/>
    </location>
</feature>
<evidence type="ECO:0000313" key="2">
    <source>
        <dbReference type="EMBL" id="CAK7324721.1"/>
    </source>
</evidence>
<organism evidence="2 3">
    <name type="scientific">Dovyalis caffra</name>
    <dbReference type="NCBI Taxonomy" id="77055"/>
    <lineage>
        <taxon>Eukaryota</taxon>
        <taxon>Viridiplantae</taxon>
        <taxon>Streptophyta</taxon>
        <taxon>Embryophyta</taxon>
        <taxon>Tracheophyta</taxon>
        <taxon>Spermatophyta</taxon>
        <taxon>Magnoliopsida</taxon>
        <taxon>eudicotyledons</taxon>
        <taxon>Gunneridae</taxon>
        <taxon>Pentapetalae</taxon>
        <taxon>rosids</taxon>
        <taxon>fabids</taxon>
        <taxon>Malpighiales</taxon>
        <taxon>Salicaceae</taxon>
        <taxon>Flacourtieae</taxon>
        <taxon>Dovyalis</taxon>
    </lineage>
</organism>
<sequence length="464" mass="51302">MKEKAFRPITVEESPYPSKFSIYVVIKEVKLLITLPSRRNRVVRTTRLLSTTHNGSSGQLRQDGCLSEKGSRRPRPTIGKLKPSLRKRRIEMKLLLLPTRPYTIGFVAVLPPMVTTIKKRNRFNCSLDRTGGGSADSIQSIAFTRVGVGRCAQSHPCPEPAGNGSTYLAYGPAAELTLVLLFFLTSELNAEPPVTHSTTSSCPYSNASLLPSTTAVDTSPALDPSRSSPEAPPPSSSMFRMQSISPTPLLLIPKLPFTLWRKRLDAKIPGNMLLPASSSSTFGGLSPIEELSTGDSDERMLAENAPAPLLRSCTISPYKCFKQIRALFPEFEGRQINVKVHKGWGRICRYIPKMEKKKVVWGEYSLKQILEIGDASAKDQAIPYKPEKTGGAVVIEKVMKYDEWYDALEDPALKDTLIRSYSNLRGLFEDLKVAKDRQSNAKAPTDIQLDPEAFHPVVMPASNL</sequence>
<dbReference type="Proteomes" id="UP001314170">
    <property type="component" value="Unassembled WGS sequence"/>
</dbReference>
<keyword evidence="3" id="KW-1185">Reference proteome</keyword>
<feature type="non-terminal residue" evidence="2">
    <location>
        <position position="464"/>
    </location>
</feature>